<reference evidence="3" key="1">
    <citation type="journal article" date="2020" name="Stud. Mycol.">
        <title>101 Dothideomycetes genomes: a test case for predicting lifestyles and emergence of pathogens.</title>
        <authorList>
            <person name="Haridas S."/>
            <person name="Albert R."/>
            <person name="Binder M."/>
            <person name="Bloem J."/>
            <person name="Labutti K."/>
            <person name="Salamov A."/>
            <person name="Andreopoulos B."/>
            <person name="Baker S."/>
            <person name="Barry K."/>
            <person name="Bills G."/>
            <person name="Bluhm B."/>
            <person name="Cannon C."/>
            <person name="Castanera R."/>
            <person name="Culley D."/>
            <person name="Daum C."/>
            <person name="Ezra D."/>
            <person name="Gonzalez J."/>
            <person name="Henrissat B."/>
            <person name="Kuo A."/>
            <person name="Liang C."/>
            <person name="Lipzen A."/>
            <person name="Lutzoni F."/>
            <person name="Magnuson J."/>
            <person name="Mondo S."/>
            <person name="Nolan M."/>
            <person name="Ohm R."/>
            <person name="Pangilinan J."/>
            <person name="Park H.-J."/>
            <person name="Ramirez L."/>
            <person name="Alfaro M."/>
            <person name="Sun H."/>
            <person name="Tritt A."/>
            <person name="Yoshinaga Y."/>
            <person name="Zwiers L.-H."/>
            <person name="Turgeon B."/>
            <person name="Goodwin S."/>
            <person name="Spatafora J."/>
            <person name="Crous P."/>
            <person name="Grigoriev I."/>
        </authorList>
    </citation>
    <scope>NUCLEOTIDE SEQUENCE</scope>
    <source>
        <strain evidence="3">CBS 269.34</strain>
    </source>
</reference>
<dbReference type="PANTHER" id="PTHR39596">
    <property type="match status" value="1"/>
</dbReference>
<feature type="transmembrane region" description="Helical" evidence="1">
    <location>
        <begin position="942"/>
        <end position="964"/>
    </location>
</feature>
<dbReference type="PANTHER" id="PTHR39596:SF2">
    <property type="entry name" value="HET DOMAIN PROTEIN (AFU_ORTHOLOGUE AFUA_1G17550)-RELATED"/>
    <property type="match status" value="1"/>
</dbReference>
<accession>A0A6A6QAJ7</accession>
<keyword evidence="1" id="KW-0812">Transmembrane</keyword>
<dbReference type="InterPro" id="IPR010730">
    <property type="entry name" value="HET"/>
</dbReference>
<gene>
    <name evidence="3" type="ORF">BU16DRAFT_600640</name>
</gene>
<feature type="domain" description="Heterokaryon incompatibility" evidence="2">
    <location>
        <begin position="375"/>
        <end position="470"/>
    </location>
</feature>
<evidence type="ECO:0000256" key="1">
    <source>
        <dbReference type="SAM" id="Phobius"/>
    </source>
</evidence>
<feature type="transmembrane region" description="Helical" evidence="1">
    <location>
        <begin position="912"/>
        <end position="936"/>
    </location>
</feature>
<evidence type="ECO:0000313" key="4">
    <source>
        <dbReference type="Proteomes" id="UP000799750"/>
    </source>
</evidence>
<organism evidence="3 4">
    <name type="scientific">Lophium mytilinum</name>
    <dbReference type="NCBI Taxonomy" id="390894"/>
    <lineage>
        <taxon>Eukaryota</taxon>
        <taxon>Fungi</taxon>
        <taxon>Dikarya</taxon>
        <taxon>Ascomycota</taxon>
        <taxon>Pezizomycotina</taxon>
        <taxon>Dothideomycetes</taxon>
        <taxon>Pleosporomycetidae</taxon>
        <taxon>Mytilinidiales</taxon>
        <taxon>Mytilinidiaceae</taxon>
        <taxon>Lophium</taxon>
    </lineage>
</organism>
<protein>
    <recommendedName>
        <fullName evidence="2">Heterokaryon incompatibility domain-containing protein</fullName>
    </recommendedName>
</protein>
<dbReference type="EMBL" id="MU004200">
    <property type="protein sequence ID" value="KAF2489006.1"/>
    <property type="molecule type" value="Genomic_DNA"/>
</dbReference>
<name>A0A6A6QAJ7_9PEZI</name>
<dbReference type="Proteomes" id="UP000799750">
    <property type="component" value="Unassembled WGS sequence"/>
</dbReference>
<sequence>MYCFPYPRASNVPPIRVPYIASGAYPFSGPITSNTLSEAALAVLYQHLRSRNIPPSSRDALAPLIQSLLFFGLASKALGRDVKHDEFIEKCAVGSSEASIDVRIPLRFWSELKTRWDHLHHTLSANAYEQKRKDVLRYFDMAQSTVVKLDYEGEEGGRELALVLLSVHMLLYLIANILGSTTSLKSSLQSRSTQVLLKRMVKNGWCRKRLNFVEVVPMFYPALYFMSSFRPPRALDEDHRACTATKCSINGGLLQPFHRTTDCRCHDVSVPLKKVTDIVAEGGIPLIRIKRPLSGGLELEVVKYERTSHFTAVSHVWADRQFGSARNGLPACQVEYLDSVLAALPRTIDHWRLRDWHQKMFSSSGSADGIEPPSHTYRLFWLDTFCIPQDAQHDDLKHKAIESMNLIYAAASHTLVFDAGLQKLDAGQRPSSLATGSRPTFYGPTEENLPDVLGHICASNWMGRAWTLQEGVLSGHLVFQLDGSFAYLRTLWTYLDSGASLWEQLRHFLRDNRTANPPLKRARKGSNPFRDCICTELLELTKESLHVEEHRDYARRPADRAARFVKSHSLLQSRSTTQPADLPLILIHMSGMNGNSVSKCKSTNERMKLLFYGLETLPAELLFSECAKIGGCTVDSWIPREVVPERFSGDHTLQLGPEGFTFSHSKDSRRLRFFLISSSTVWQGQMLLSLASNRRDTMTKYLVKALTSSAEQGHATSENGWCVLVEDESPNPRGARLVISRISENKVFLHFDCSLRLSSSDTDSTAITDQLLHNACVAQPADLGQEFIIEKSSTPQSLGLSRPQNPEQYSDRLVVISQALCWSISSLERYIIKRCLSDARASNIIFLIAYGLFSYKQRQWVDRALHAFVHHAWIQTFHPTWSPNGRWKWFWKLSNYEPPIPFSVMMKYYCKLAFNLSLFLGFYRGMIIVTLYWLPLYPKKELLHMILGGLVLKPLLKAVFWLVARL</sequence>
<evidence type="ECO:0000259" key="2">
    <source>
        <dbReference type="Pfam" id="PF06985"/>
    </source>
</evidence>
<dbReference type="OrthoDB" id="2426273at2759"/>
<dbReference type="AlphaFoldDB" id="A0A6A6QAJ7"/>
<keyword evidence="1" id="KW-0472">Membrane</keyword>
<proteinExistence type="predicted"/>
<dbReference type="Pfam" id="PF06985">
    <property type="entry name" value="HET"/>
    <property type="match status" value="1"/>
</dbReference>
<evidence type="ECO:0000313" key="3">
    <source>
        <dbReference type="EMBL" id="KAF2489006.1"/>
    </source>
</evidence>
<keyword evidence="4" id="KW-1185">Reference proteome</keyword>
<keyword evidence="1" id="KW-1133">Transmembrane helix</keyword>